<feature type="chain" id="PRO_5044544836" description="Lipoprotein" evidence="1">
    <location>
        <begin position="26"/>
        <end position="130"/>
    </location>
</feature>
<reference evidence="2 4" key="1">
    <citation type="journal article" date="2015" name="Genome Announc.">
        <title>Complete Genome Sequences for Two Strains of a Novel Fastidious, Partially Acid-Fast, Gram-Positive Corynebacterineae Bacterium, Derived from Human Clinical Samples.</title>
        <authorList>
            <person name="Nicholson A.C."/>
            <person name="Bell M."/>
            <person name="Humrighouse B.W."/>
            <person name="McQuiston J.R."/>
        </authorList>
    </citation>
    <scope>NUCLEOTIDE SEQUENCE [LARGE SCALE GENOMIC DNA]</scope>
    <source>
        <strain evidence="2 4">X1698</strain>
    </source>
</reference>
<dbReference type="AlphaFoldDB" id="A0A0M4LZ01"/>
<keyword evidence="5" id="KW-1185">Reference proteome</keyword>
<protein>
    <recommendedName>
        <fullName evidence="6">Lipoprotein</fullName>
    </recommendedName>
</protein>
<sequence>MRFGKTSLRLLSCVSACALALAGCAQPDQNASRTPSPADSVPTNVNITCARFTSLSTADQKTAADKLLRSYHEASALASDQAKARRDFHLEGKLSDRVEMESPSFLNLARHTCALPRNRDVRLLTAMGFS</sequence>
<accession>A0A0M4LZ01</accession>
<dbReference type="Proteomes" id="UP000324288">
    <property type="component" value="Chromosome"/>
</dbReference>
<keyword evidence="1" id="KW-0732">Signal</keyword>
<name>A0A0M4LZ01_9ACTN</name>
<dbReference type="GeneID" id="84894971"/>
<dbReference type="STRING" id="1528099.AL705_05350"/>
<evidence type="ECO:0000313" key="3">
    <source>
        <dbReference type="EMBL" id="VHO00960.1"/>
    </source>
</evidence>
<evidence type="ECO:0000313" key="2">
    <source>
        <dbReference type="EMBL" id="ALE19115.1"/>
    </source>
</evidence>
<evidence type="ECO:0000313" key="4">
    <source>
        <dbReference type="Proteomes" id="UP000068137"/>
    </source>
</evidence>
<evidence type="ECO:0008006" key="6">
    <source>
        <dbReference type="Google" id="ProtNLM"/>
    </source>
</evidence>
<gene>
    <name evidence="2" type="ORF">AL705_05350</name>
    <name evidence="3" type="ORF">LC603019_01055</name>
</gene>
<dbReference type="Proteomes" id="UP000068137">
    <property type="component" value="Chromosome"/>
</dbReference>
<dbReference type="PROSITE" id="PS51257">
    <property type="entry name" value="PROKAR_LIPOPROTEIN"/>
    <property type="match status" value="1"/>
</dbReference>
<dbReference type="KEGG" id="cbq:AL705_05350"/>
<dbReference type="EMBL" id="CP012390">
    <property type="protein sequence ID" value="ALE19115.1"/>
    <property type="molecule type" value="Genomic_DNA"/>
</dbReference>
<reference evidence="3 5" key="3">
    <citation type="submission" date="2019-04" db="EMBL/GenBank/DDBJ databases">
        <authorList>
            <person name="Seth-Smith MB H."/>
            <person name="Seth-Smith H."/>
        </authorList>
    </citation>
    <scope>NUCLEOTIDE SEQUENCE [LARGE SCALE GENOMIC DNA]</scope>
    <source>
        <strain evidence="3">USB-603019</strain>
    </source>
</reference>
<feature type="signal peptide" evidence="1">
    <location>
        <begin position="1"/>
        <end position="25"/>
    </location>
</feature>
<evidence type="ECO:0000313" key="5">
    <source>
        <dbReference type="Proteomes" id="UP000324288"/>
    </source>
</evidence>
<proteinExistence type="predicted"/>
<dbReference type="RefSeq" id="WP_053962133.1">
    <property type="nucleotide sequence ID" value="NZ_CAJPTR010000076.1"/>
</dbReference>
<reference evidence="2" key="2">
    <citation type="journal article" date="2016" name="Int. J. Syst. Evol. Microbiol.">
        <title>Lawsonella clevelandensis gen. nov., sp. nov., a new member of the suborder Corynebacterineae isolated from human abscesses.</title>
        <authorList>
            <person name="Bell M.E."/>
            <person name="Bernard K.A."/>
            <person name="Harrington S.M."/>
            <person name="Patel N.B."/>
            <person name="Tucker T.A."/>
            <person name="Metcalfe M.G."/>
            <person name="McQuiston J.R."/>
        </authorList>
    </citation>
    <scope>NUCLEOTIDE SEQUENCE</scope>
    <source>
        <strain evidence="2">X1698</strain>
    </source>
</reference>
<evidence type="ECO:0000256" key="1">
    <source>
        <dbReference type="SAM" id="SignalP"/>
    </source>
</evidence>
<organism evidence="2 4">
    <name type="scientific">Lawsonella clevelandensis</name>
    <dbReference type="NCBI Taxonomy" id="1528099"/>
    <lineage>
        <taxon>Bacteria</taxon>
        <taxon>Bacillati</taxon>
        <taxon>Actinomycetota</taxon>
        <taxon>Actinomycetes</taxon>
        <taxon>Mycobacteriales</taxon>
        <taxon>Lawsonellaceae</taxon>
        <taxon>Lawsonella</taxon>
    </lineage>
</organism>
<dbReference type="EMBL" id="LR584267">
    <property type="protein sequence ID" value="VHO00960.1"/>
    <property type="molecule type" value="Genomic_DNA"/>
</dbReference>